<evidence type="ECO:0000256" key="1">
    <source>
        <dbReference type="SAM" id="MobiDB-lite"/>
    </source>
</evidence>
<feature type="compositionally biased region" description="Polar residues" evidence="1">
    <location>
        <begin position="10"/>
        <end position="22"/>
    </location>
</feature>
<protein>
    <submittedName>
        <fullName evidence="2">Uncharacterized protein</fullName>
    </submittedName>
</protein>
<organism evidence="2 3">
    <name type="scientific">Scophthalmus maximus</name>
    <name type="common">Turbot</name>
    <name type="synonym">Psetta maxima</name>
    <dbReference type="NCBI Taxonomy" id="52904"/>
    <lineage>
        <taxon>Eukaryota</taxon>
        <taxon>Metazoa</taxon>
        <taxon>Chordata</taxon>
        <taxon>Craniata</taxon>
        <taxon>Vertebrata</taxon>
        <taxon>Euteleostomi</taxon>
        <taxon>Actinopterygii</taxon>
        <taxon>Neopterygii</taxon>
        <taxon>Teleostei</taxon>
        <taxon>Neoteleostei</taxon>
        <taxon>Acanthomorphata</taxon>
        <taxon>Carangaria</taxon>
        <taxon>Pleuronectiformes</taxon>
        <taxon>Pleuronectoidei</taxon>
        <taxon>Scophthalmidae</taxon>
        <taxon>Scophthalmus</taxon>
    </lineage>
</organism>
<feature type="compositionally biased region" description="Basic and acidic residues" evidence="1">
    <location>
        <begin position="318"/>
        <end position="327"/>
    </location>
</feature>
<name>A0A6A4TRA2_SCOMX</name>
<reference evidence="2 3" key="1">
    <citation type="submission" date="2019-06" db="EMBL/GenBank/DDBJ databases">
        <title>Draft genomes of female and male turbot (Scophthalmus maximus).</title>
        <authorList>
            <person name="Xu H."/>
            <person name="Xu X.-W."/>
            <person name="Shao C."/>
            <person name="Chen S."/>
        </authorList>
    </citation>
    <scope>NUCLEOTIDE SEQUENCE [LARGE SCALE GENOMIC DNA]</scope>
    <source>
        <strain evidence="2">Ysfricsl-2016a</strain>
        <tissue evidence="2">Blood</tissue>
    </source>
</reference>
<dbReference type="EMBL" id="VEVO01000001">
    <property type="protein sequence ID" value="KAF0047409.1"/>
    <property type="molecule type" value="Genomic_DNA"/>
</dbReference>
<accession>A0A6A4TRA2</accession>
<proteinExistence type="predicted"/>
<evidence type="ECO:0000313" key="2">
    <source>
        <dbReference type="EMBL" id="KAF0047409.1"/>
    </source>
</evidence>
<feature type="compositionally biased region" description="Low complexity" evidence="1">
    <location>
        <begin position="329"/>
        <end position="338"/>
    </location>
</feature>
<feature type="region of interest" description="Disordered" evidence="1">
    <location>
        <begin position="1"/>
        <end position="28"/>
    </location>
</feature>
<evidence type="ECO:0000313" key="3">
    <source>
        <dbReference type="Proteomes" id="UP000438429"/>
    </source>
</evidence>
<sequence length="360" mass="40266">MLSHTAATGKAQNYDTSSNSYQEKPYWDPDPGADRMSLLLAEESGYVLFPTVHLTGCHLTGAQHPPSDNIVFLSSTQQEHRNKSELHQVTQGRFNSILLHYTLSLGPSSFSSTRFTATIQMCRTAGNHYPEYAPESLKSVPPEIQRPEEHSGIITPLVRTRPVVRTIQVWGEESTSLLQHCFECTEWKVFEQGDLEEYSSSVLAYVAFCTETVLTTKTIKVFPNQKPWLDGNVQCETNPTGLNGVVVYDELTYAIGSVSNYYLRNPVSSLVNSTGMDGGLEQQWSLEEERQLNKVVCILHRKSSGVISTTTENLKGQTTKERPKDFKGPLPASSLPFSFSPLSEEIEECEDKSNQIPKEY</sequence>
<comment type="caution">
    <text evidence="2">The sequence shown here is derived from an EMBL/GenBank/DDBJ whole genome shotgun (WGS) entry which is preliminary data.</text>
</comment>
<feature type="region of interest" description="Disordered" evidence="1">
    <location>
        <begin position="311"/>
        <end position="338"/>
    </location>
</feature>
<dbReference type="Proteomes" id="UP000438429">
    <property type="component" value="Unassembled WGS sequence"/>
</dbReference>
<gene>
    <name evidence="2" type="ORF">F2P81_001042</name>
</gene>
<dbReference type="AlphaFoldDB" id="A0A6A4TRA2"/>